<gene>
    <name evidence="2" type="ORF">AAEO60_01280</name>
</gene>
<comment type="caution">
    <text evidence="2">The sequence shown here is derived from an EMBL/GenBank/DDBJ whole genome shotgun (WGS) entry which is preliminary data.</text>
</comment>
<evidence type="ECO:0000256" key="1">
    <source>
        <dbReference type="SAM" id="Phobius"/>
    </source>
</evidence>
<feature type="transmembrane region" description="Helical" evidence="1">
    <location>
        <begin position="53"/>
        <end position="73"/>
    </location>
</feature>
<name>A0ABU9IAV9_9SPHN</name>
<keyword evidence="1" id="KW-0812">Transmembrane</keyword>
<sequence length="246" mass="27059">MAKLKWSGKVASERRLFLWCAIWMTAVSVIGFLPPTIARFALPEEIGYVTQDVAFHGITTSLWVLVYLTQTILIRKRNPAIHRKVGLFATILLGLVLYSGFHMLLAMFTSGDKDLAEAAFNILGIGTAVALAAAGIAMRKVSYWHKRLMLAGTVILTRASTSRSIGMVEMASGQQLELNFYGLQAIVGAPLIALVIHDWLVHRRLVPALVVASPFVATSVLYVHRPLLVHDTGEALLRTLAPIFWV</sequence>
<accession>A0ABU9IAV9</accession>
<feature type="transmembrane region" description="Helical" evidence="1">
    <location>
        <begin position="178"/>
        <end position="196"/>
    </location>
</feature>
<evidence type="ECO:0000313" key="2">
    <source>
        <dbReference type="EMBL" id="MEL1249297.1"/>
    </source>
</evidence>
<feature type="transmembrane region" description="Helical" evidence="1">
    <location>
        <begin position="118"/>
        <end position="136"/>
    </location>
</feature>
<protein>
    <submittedName>
        <fullName evidence="2">Uncharacterized protein</fullName>
    </submittedName>
</protein>
<keyword evidence="1" id="KW-0472">Membrane</keyword>
<reference evidence="2 3" key="1">
    <citation type="submission" date="2024-04" db="EMBL/GenBank/DDBJ databases">
        <title>Aurantiacibacter sp. DGU6 16S ribosomal RNA gene Genome sequencing and assembly.</title>
        <authorList>
            <person name="Park S."/>
        </authorList>
    </citation>
    <scope>NUCLEOTIDE SEQUENCE [LARGE SCALE GENOMIC DNA]</scope>
    <source>
        <strain evidence="2 3">DGU6</strain>
    </source>
</reference>
<keyword evidence="1" id="KW-1133">Transmembrane helix</keyword>
<proteinExistence type="predicted"/>
<feature type="transmembrane region" description="Helical" evidence="1">
    <location>
        <begin position="85"/>
        <end position="106"/>
    </location>
</feature>
<dbReference type="RefSeq" id="WP_341671829.1">
    <property type="nucleotide sequence ID" value="NZ_JBBYHV010000001.1"/>
</dbReference>
<organism evidence="2 3">
    <name type="scientific">Aurantiacibacter gilvus</name>
    <dbReference type="NCBI Taxonomy" id="3139141"/>
    <lineage>
        <taxon>Bacteria</taxon>
        <taxon>Pseudomonadati</taxon>
        <taxon>Pseudomonadota</taxon>
        <taxon>Alphaproteobacteria</taxon>
        <taxon>Sphingomonadales</taxon>
        <taxon>Erythrobacteraceae</taxon>
        <taxon>Aurantiacibacter</taxon>
    </lineage>
</organism>
<feature type="transmembrane region" description="Helical" evidence="1">
    <location>
        <begin position="205"/>
        <end position="224"/>
    </location>
</feature>
<dbReference type="EMBL" id="JBBYHV010000001">
    <property type="protein sequence ID" value="MEL1249297.1"/>
    <property type="molecule type" value="Genomic_DNA"/>
</dbReference>
<feature type="transmembrane region" description="Helical" evidence="1">
    <location>
        <begin position="16"/>
        <end position="33"/>
    </location>
</feature>
<evidence type="ECO:0000313" key="3">
    <source>
        <dbReference type="Proteomes" id="UP001497045"/>
    </source>
</evidence>
<dbReference type="Proteomes" id="UP001497045">
    <property type="component" value="Unassembled WGS sequence"/>
</dbReference>
<keyword evidence="3" id="KW-1185">Reference proteome</keyword>